<dbReference type="InterPro" id="IPR002645">
    <property type="entry name" value="STAS_dom"/>
</dbReference>
<comment type="caution">
    <text evidence="9">The sequence shown here is derived from an EMBL/GenBank/DDBJ whole genome shotgun (WGS) entry which is preliminary data.</text>
</comment>
<comment type="catalytic activity">
    <reaction evidence="1">
        <text>ATP + protein L-histidine = ADP + protein N-phospho-L-histidine.</text>
        <dbReference type="EC" id="2.7.13.3"/>
    </reaction>
</comment>
<dbReference type="InterPro" id="IPR036890">
    <property type="entry name" value="HATPase_C_sf"/>
</dbReference>
<keyword evidence="6" id="KW-0175">Coiled coil</keyword>
<dbReference type="PROSITE" id="PS50801">
    <property type="entry name" value="STAS"/>
    <property type="match status" value="1"/>
</dbReference>
<name>A0A2N1PS99_9BACT</name>
<evidence type="ECO:0000256" key="5">
    <source>
        <dbReference type="ARBA" id="ARBA00022777"/>
    </source>
</evidence>
<evidence type="ECO:0000259" key="7">
    <source>
        <dbReference type="PROSITE" id="PS50109"/>
    </source>
</evidence>
<dbReference type="InterPro" id="IPR003661">
    <property type="entry name" value="HisK_dim/P_dom"/>
</dbReference>
<keyword evidence="3" id="KW-0597">Phosphoprotein</keyword>
<dbReference type="SUPFAM" id="SSF52091">
    <property type="entry name" value="SpoIIaa-like"/>
    <property type="match status" value="1"/>
</dbReference>
<feature type="domain" description="Histidine kinase" evidence="7">
    <location>
        <begin position="221"/>
        <end position="439"/>
    </location>
</feature>
<dbReference type="InterPro" id="IPR004358">
    <property type="entry name" value="Sig_transdc_His_kin-like_C"/>
</dbReference>
<accession>A0A2N1PS99</accession>
<keyword evidence="4" id="KW-0808">Transferase</keyword>
<proteinExistence type="predicted"/>
<dbReference type="Proteomes" id="UP000233256">
    <property type="component" value="Unassembled WGS sequence"/>
</dbReference>
<dbReference type="CDD" id="cd00082">
    <property type="entry name" value="HisKA"/>
    <property type="match status" value="1"/>
</dbReference>
<evidence type="ECO:0000259" key="8">
    <source>
        <dbReference type="PROSITE" id="PS50801"/>
    </source>
</evidence>
<dbReference type="Pfam" id="PF02518">
    <property type="entry name" value="HATPase_c"/>
    <property type="match status" value="1"/>
</dbReference>
<dbReference type="Gene3D" id="1.10.287.130">
    <property type="match status" value="1"/>
</dbReference>
<dbReference type="SMART" id="SM00387">
    <property type="entry name" value="HATPase_c"/>
    <property type="match status" value="1"/>
</dbReference>
<evidence type="ECO:0000256" key="6">
    <source>
        <dbReference type="SAM" id="Coils"/>
    </source>
</evidence>
<gene>
    <name evidence="9" type="ORF">CVV64_05435</name>
</gene>
<dbReference type="GO" id="GO:0009927">
    <property type="term" value="F:histidine phosphotransfer kinase activity"/>
    <property type="evidence" value="ECO:0007669"/>
    <property type="project" value="TreeGrafter"/>
</dbReference>
<keyword evidence="5" id="KW-0418">Kinase</keyword>
<evidence type="ECO:0000313" key="9">
    <source>
        <dbReference type="EMBL" id="PKK91213.1"/>
    </source>
</evidence>
<dbReference type="CDD" id="cd00075">
    <property type="entry name" value="HATPase"/>
    <property type="match status" value="1"/>
</dbReference>
<dbReference type="InterPro" id="IPR005467">
    <property type="entry name" value="His_kinase_dom"/>
</dbReference>
<evidence type="ECO:0000256" key="2">
    <source>
        <dbReference type="ARBA" id="ARBA00012438"/>
    </source>
</evidence>
<dbReference type="GO" id="GO:0005886">
    <property type="term" value="C:plasma membrane"/>
    <property type="evidence" value="ECO:0007669"/>
    <property type="project" value="TreeGrafter"/>
</dbReference>
<feature type="coiled-coil region" evidence="6">
    <location>
        <begin position="170"/>
        <end position="207"/>
    </location>
</feature>
<dbReference type="Gene3D" id="3.30.565.10">
    <property type="entry name" value="Histidine kinase-like ATPase, C-terminal domain"/>
    <property type="match status" value="1"/>
</dbReference>
<feature type="domain" description="STAS" evidence="8">
    <location>
        <begin position="4"/>
        <end position="114"/>
    </location>
</feature>
<dbReference type="InterPro" id="IPR036097">
    <property type="entry name" value="HisK_dim/P_sf"/>
</dbReference>
<dbReference type="SUPFAM" id="SSF55874">
    <property type="entry name" value="ATPase domain of HSP90 chaperone/DNA topoisomerase II/histidine kinase"/>
    <property type="match status" value="1"/>
</dbReference>
<dbReference type="InterPro" id="IPR036513">
    <property type="entry name" value="STAS_dom_sf"/>
</dbReference>
<dbReference type="PANTHER" id="PTHR43047">
    <property type="entry name" value="TWO-COMPONENT HISTIDINE PROTEIN KINASE"/>
    <property type="match status" value="1"/>
</dbReference>
<dbReference type="EMBL" id="PGXC01000003">
    <property type="protein sequence ID" value="PKK91213.1"/>
    <property type="molecule type" value="Genomic_DNA"/>
</dbReference>
<dbReference type="Pfam" id="PF00512">
    <property type="entry name" value="HisKA"/>
    <property type="match status" value="1"/>
</dbReference>
<dbReference type="PANTHER" id="PTHR43047:SF72">
    <property type="entry name" value="OSMOSENSING HISTIDINE PROTEIN KINASE SLN1"/>
    <property type="match status" value="1"/>
</dbReference>
<evidence type="ECO:0000256" key="1">
    <source>
        <dbReference type="ARBA" id="ARBA00000085"/>
    </source>
</evidence>
<dbReference type="SUPFAM" id="SSF47384">
    <property type="entry name" value="Homodimeric domain of signal transducing histidine kinase"/>
    <property type="match status" value="1"/>
</dbReference>
<protein>
    <recommendedName>
        <fullName evidence="2">histidine kinase</fullName>
        <ecNumber evidence="2">2.7.13.3</ecNumber>
    </recommendedName>
</protein>
<evidence type="ECO:0000256" key="3">
    <source>
        <dbReference type="ARBA" id="ARBA00022553"/>
    </source>
</evidence>
<dbReference type="CDD" id="cd07043">
    <property type="entry name" value="STAS_anti-anti-sigma_factors"/>
    <property type="match status" value="1"/>
</dbReference>
<dbReference type="PROSITE" id="PS50109">
    <property type="entry name" value="HIS_KIN"/>
    <property type="match status" value="1"/>
</dbReference>
<sequence length="599" mass="66794">MDSDMTDYTADKNFCIFSPRGVLDLSKTGEIDSMLKSSFENCPHPKVILDLEHVRHIDSSALGLILRWYKKISLAGGLLVMCKMNNGIIRVIKNAQIDQFIPIFKTLDPAIEFLNSDSKRTGNTDTGEKSLINDVRNIIMKSLDDKPLLSDLTEKLDSCEKEIDFFGTLLNLYSDSLNRTKELNDNLTKELKKRQNLEKSRKRALKKALDASRIKNLFIANLAHEIKNPLSAIIGFTKVLQASDQMAPTNIQECCSFIRESSLHLQALAEDLSDIAGIEARRPHLSIAPFEISDTINSARFILQEDIMKKRLSIDIQIPDGIGWLISDQTRFKQILFNLISNAVKFSHVGGKITIIASARGDFLDISVKDSGPGIPGNQLKKIFDPFYQLNLPTFGASKGTGLGLAICRNLSSLLGGSINVASSDEKGSTFILSVSGRTVTGASKIPGRRLEREMARTEKIKLKKLRVMVIGNSDIRLSHIMCVLSYAECCVYFASSLDYAHKLMEKESLDLIFIDLEFQRTMKILLHQLPVGKSETAKVVIVSPKNSMINDEYVKSDSNTGILSPPITIFSIIDCLEKSLSREVVSKRYNRHKAITTD</sequence>
<organism evidence="9 10">
    <name type="scientific">Candidatus Wallbacteria bacterium HGW-Wallbacteria-1</name>
    <dbReference type="NCBI Taxonomy" id="2013854"/>
    <lineage>
        <taxon>Bacteria</taxon>
        <taxon>Candidatus Walliibacteriota</taxon>
    </lineage>
</organism>
<dbReference type="GO" id="GO:0000155">
    <property type="term" value="F:phosphorelay sensor kinase activity"/>
    <property type="evidence" value="ECO:0007669"/>
    <property type="project" value="InterPro"/>
</dbReference>
<dbReference type="Pfam" id="PF01740">
    <property type="entry name" value="STAS"/>
    <property type="match status" value="1"/>
</dbReference>
<evidence type="ECO:0000313" key="10">
    <source>
        <dbReference type="Proteomes" id="UP000233256"/>
    </source>
</evidence>
<dbReference type="Gene3D" id="3.30.750.24">
    <property type="entry name" value="STAS domain"/>
    <property type="match status" value="1"/>
</dbReference>
<evidence type="ECO:0000256" key="4">
    <source>
        <dbReference type="ARBA" id="ARBA00022679"/>
    </source>
</evidence>
<dbReference type="AlphaFoldDB" id="A0A2N1PS99"/>
<dbReference type="SMART" id="SM00388">
    <property type="entry name" value="HisKA"/>
    <property type="match status" value="1"/>
</dbReference>
<dbReference type="InterPro" id="IPR003594">
    <property type="entry name" value="HATPase_dom"/>
</dbReference>
<dbReference type="PRINTS" id="PR00344">
    <property type="entry name" value="BCTRLSENSOR"/>
</dbReference>
<reference evidence="9 10" key="1">
    <citation type="journal article" date="2017" name="ISME J.">
        <title>Potential for microbial H2 and metal transformations associated with novel bacteria and archaea in deep terrestrial subsurface sediments.</title>
        <authorList>
            <person name="Hernsdorf A.W."/>
            <person name="Amano Y."/>
            <person name="Miyakawa K."/>
            <person name="Ise K."/>
            <person name="Suzuki Y."/>
            <person name="Anantharaman K."/>
            <person name="Probst A."/>
            <person name="Burstein D."/>
            <person name="Thomas B.C."/>
            <person name="Banfield J.F."/>
        </authorList>
    </citation>
    <scope>NUCLEOTIDE SEQUENCE [LARGE SCALE GENOMIC DNA]</scope>
    <source>
        <strain evidence="9">HGW-Wallbacteria-1</strain>
    </source>
</reference>
<dbReference type="EC" id="2.7.13.3" evidence="2"/>